<dbReference type="GO" id="GO:0005783">
    <property type="term" value="C:endoplasmic reticulum"/>
    <property type="evidence" value="ECO:0007669"/>
    <property type="project" value="TreeGrafter"/>
</dbReference>
<dbReference type="NCBIfam" id="TIGR00055">
    <property type="entry name" value="uppS"/>
    <property type="match status" value="1"/>
</dbReference>
<comment type="caution">
    <text evidence="3">The sequence shown here is derived from an EMBL/GenBank/DDBJ whole genome shotgun (WGS) entry which is preliminary data.</text>
</comment>
<name>A0AAN8VPT7_9MAGN</name>
<evidence type="ECO:0000256" key="2">
    <source>
        <dbReference type="RuleBase" id="RU363018"/>
    </source>
</evidence>
<dbReference type="PANTHER" id="PTHR10291:SF18">
    <property type="entry name" value="DEHYDRODOLICHYL DIPHOSPHATE SYNTHASE CPT3"/>
    <property type="match status" value="1"/>
</dbReference>
<protein>
    <recommendedName>
        <fullName evidence="2">Alkyl transferase</fullName>
        <ecNumber evidence="2">2.5.1.-</ecNumber>
    </recommendedName>
</protein>
<dbReference type="InterPro" id="IPR036424">
    <property type="entry name" value="UPP_synth-like_sf"/>
</dbReference>
<gene>
    <name evidence="3" type="ORF">RJ641_031302</name>
</gene>
<dbReference type="CDD" id="cd00475">
    <property type="entry name" value="Cis_IPPS"/>
    <property type="match status" value="1"/>
</dbReference>
<dbReference type="EMBL" id="JBAMMX010000006">
    <property type="protein sequence ID" value="KAK6937794.1"/>
    <property type="molecule type" value="Genomic_DNA"/>
</dbReference>
<dbReference type="InterPro" id="IPR001441">
    <property type="entry name" value="UPP_synth-like"/>
</dbReference>
<organism evidence="3 4">
    <name type="scientific">Dillenia turbinata</name>
    <dbReference type="NCBI Taxonomy" id="194707"/>
    <lineage>
        <taxon>Eukaryota</taxon>
        <taxon>Viridiplantae</taxon>
        <taxon>Streptophyta</taxon>
        <taxon>Embryophyta</taxon>
        <taxon>Tracheophyta</taxon>
        <taxon>Spermatophyta</taxon>
        <taxon>Magnoliopsida</taxon>
        <taxon>eudicotyledons</taxon>
        <taxon>Gunneridae</taxon>
        <taxon>Pentapetalae</taxon>
        <taxon>Dilleniales</taxon>
        <taxon>Dilleniaceae</taxon>
        <taxon>Dillenia</taxon>
    </lineage>
</organism>
<dbReference type="Pfam" id="PF01255">
    <property type="entry name" value="Prenyltransf"/>
    <property type="match status" value="1"/>
</dbReference>
<evidence type="ECO:0000313" key="3">
    <source>
        <dbReference type="EMBL" id="KAK6937794.1"/>
    </source>
</evidence>
<dbReference type="Gene3D" id="3.40.1180.10">
    <property type="entry name" value="Decaprenyl diphosphate synthase-like"/>
    <property type="match status" value="1"/>
</dbReference>
<dbReference type="GO" id="GO:0045547">
    <property type="term" value="F:ditrans,polycis-polyprenyl diphosphate synthase [(2E,6E)-farnesyl diphosphate specific] activity"/>
    <property type="evidence" value="ECO:0007669"/>
    <property type="project" value="TreeGrafter"/>
</dbReference>
<dbReference type="Proteomes" id="UP001370490">
    <property type="component" value="Unassembled WGS sequence"/>
</dbReference>
<accession>A0AAN8VPT7</accession>
<comment type="similarity">
    <text evidence="2">Belongs to the UPP synthase family.</text>
</comment>
<dbReference type="AlphaFoldDB" id="A0AAN8VPT7"/>
<keyword evidence="4" id="KW-1185">Reference proteome</keyword>
<dbReference type="EC" id="2.5.1.-" evidence="2"/>
<keyword evidence="1 2" id="KW-0808">Transferase</keyword>
<reference evidence="3 4" key="1">
    <citation type="submission" date="2023-12" db="EMBL/GenBank/DDBJ databases">
        <title>A high-quality genome assembly for Dillenia turbinata (Dilleniales).</title>
        <authorList>
            <person name="Chanderbali A."/>
        </authorList>
    </citation>
    <scope>NUCLEOTIDE SEQUENCE [LARGE SCALE GENOMIC DNA]</scope>
    <source>
        <strain evidence="3">LSX21</strain>
        <tissue evidence="3">Leaf</tissue>
    </source>
</reference>
<evidence type="ECO:0000256" key="1">
    <source>
        <dbReference type="ARBA" id="ARBA00022679"/>
    </source>
</evidence>
<dbReference type="SUPFAM" id="SSF64005">
    <property type="entry name" value="Undecaprenyl diphosphate synthase"/>
    <property type="match status" value="1"/>
</dbReference>
<sequence>MFYILSVGPIPSHIAFVMDGNRRYAKKQKLVAGAGHGGGLFALMSMLKNCYELGVGLVTVYAFSIDNFKRWPQEVQSVMELMLEKIEGMELRVYFIGNLKLLSEPIRLAAERAMEATANNSKVVLSIRMAYTSTNEILIAAQKSCKEEWEEVRGSRTSGFGCSLIGLEDTELCPNEQIDLVDLEKHMYMSVAPDPHIIIHTSGETRLSNFLLWQSSHMQLYSPSELWPEIGFWHLVWSVLNFQQNYFYLNRIRKQI</sequence>
<proteinExistence type="inferred from homology"/>
<evidence type="ECO:0000313" key="4">
    <source>
        <dbReference type="Proteomes" id="UP001370490"/>
    </source>
</evidence>
<dbReference type="GO" id="GO:0016094">
    <property type="term" value="P:polyprenol biosynthetic process"/>
    <property type="evidence" value="ECO:0007669"/>
    <property type="project" value="TreeGrafter"/>
</dbReference>
<dbReference type="PANTHER" id="PTHR10291">
    <property type="entry name" value="DEHYDRODOLICHYL DIPHOSPHATE SYNTHASE FAMILY MEMBER"/>
    <property type="match status" value="1"/>
</dbReference>